<reference evidence="3 4" key="1">
    <citation type="submission" date="2020-07" db="EMBL/GenBank/DDBJ databases">
        <title>Sequencing the genomes of 1000 actinobacteria strains.</title>
        <authorList>
            <person name="Klenk H.-P."/>
        </authorList>
    </citation>
    <scope>NUCLEOTIDE SEQUENCE [LARGE SCALE GENOMIC DNA]</scope>
    <source>
        <strain evidence="3 4">DSM 29531</strain>
    </source>
</reference>
<sequence length="515" mass="52519">MSNHDRYDTGDDHREPAYDDDPVARFFGAHRSSVRPEAAGDLDWARITRAARRRRPHRLLAGGVAAAAVAAIAAFGVWTAQTPQSNAPALAGGSTTNSSGAPQASGPAGASDSPGSSGSSGGRSGTLQPQQQQSGTSTSPGGQSQSQAQAQPRLAPPDTFVTWSLSNAGDNVVYDLGSSTCGGFTCPVLLRSGDNGTHWSSVHTFDASRYSTPVGPGASRIQADDQLRDVRFVTPTTGYVFGGDLWVTHDSGASFSRVAHPGRTVLDVEAWHGDLLVLTADNCASSTCDGSVSVTRMDTSADTVPQAASSTADLTAPIVSGQIVVRNGMAYLSLTSASGSPLPPLRLTGDTLEPMSATDACAGTPLQAITPSSTLDHQLFALCAPTPNGSLTNYTLVHSTDDGSTWTKVSTGALQLPTGARPDLASIDADHVAASAGPTDTSGGAATVGAGSLVVSTDGGATFTAKDGPLNLGTSGIDWIASPGGSQYYAITLNGAGYWWSNDAGATWRLVDPVG</sequence>
<evidence type="ECO:0000256" key="1">
    <source>
        <dbReference type="SAM" id="MobiDB-lite"/>
    </source>
</evidence>
<feature type="transmembrane region" description="Helical" evidence="2">
    <location>
        <begin position="59"/>
        <end position="78"/>
    </location>
</feature>
<dbReference type="Gene3D" id="2.130.10.10">
    <property type="entry name" value="YVTN repeat-like/Quinoprotein amine dehydrogenase"/>
    <property type="match status" value="2"/>
</dbReference>
<feature type="compositionally biased region" description="Low complexity" evidence="1">
    <location>
        <begin position="125"/>
        <end position="157"/>
    </location>
</feature>
<organism evidence="3 4">
    <name type="scientific">Allobranchiibius huperziae</name>
    <dbReference type="NCBI Taxonomy" id="1874116"/>
    <lineage>
        <taxon>Bacteria</taxon>
        <taxon>Bacillati</taxon>
        <taxon>Actinomycetota</taxon>
        <taxon>Actinomycetes</taxon>
        <taxon>Micrococcales</taxon>
        <taxon>Dermacoccaceae</taxon>
        <taxon>Allobranchiibius</taxon>
    </lineage>
</organism>
<proteinExistence type="predicted"/>
<feature type="compositionally biased region" description="Basic and acidic residues" evidence="1">
    <location>
        <begin position="1"/>
        <end position="17"/>
    </location>
</feature>
<gene>
    <name evidence="3" type="ORF">HNR15_001965</name>
</gene>
<evidence type="ECO:0000256" key="2">
    <source>
        <dbReference type="SAM" id="Phobius"/>
    </source>
</evidence>
<dbReference type="SUPFAM" id="SSF110296">
    <property type="entry name" value="Oligoxyloglucan reducing end-specific cellobiohydrolase"/>
    <property type="match status" value="2"/>
</dbReference>
<protein>
    <recommendedName>
        <fullName evidence="5">BNR/Asp-box repeat protein</fullName>
    </recommendedName>
</protein>
<feature type="region of interest" description="Disordered" evidence="1">
    <location>
        <begin position="84"/>
        <end position="161"/>
    </location>
</feature>
<dbReference type="EMBL" id="JACCFW010000001">
    <property type="protein sequence ID" value="NYJ75002.1"/>
    <property type="molecule type" value="Genomic_DNA"/>
</dbReference>
<feature type="compositionally biased region" description="Low complexity" evidence="1">
    <location>
        <begin position="98"/>
        <end position="117"/>
    </location>
</feature>
<dbReference type="RefSeq" id="WP_246305910.1">
    <property type="nucleotide sequence ID" value="NZ_JACCFW010000001.1"/>
</dbReference>
<name>A0A853DCD4_9MICO</name>
<keyword evidence="2" id="KW-0812">Transmembrane</keyword>
<feature type="region of interest" description="Disordered" evidence="1">
    <location>
        <begin position="1"/>
        <end position="22"/>
    </location>
</feature>
<dbReference type="InterPro" id="IPR015943">
    <property type="entry name" value="WD40/YVTN_repeat-like_dom_sf"/>
</dbReference>
<keyword evidence="2" id="KW-0472">Membrane</keyword>
<keyword evidence="4" id="KW-1185">Reference proteome</keyword>
<evidence type="ECO:0000313" key="4">
    <source>
        <dbReference type="Proteomes" id="UP000571817"/>
    </source>
</evidence>
<comment type="caution">
    <text evidence="3">The sequence shown here is derived from an EMBL/GenBank/DDBJ whole genome shotgun (WGS) entry which is preliminary data.</text>
</comment>
<dbReference type="AlphaFoldDB" id="A0A853DCD4"/>
<dbReference type="Proteomes" id="UP000571817">
    <property type="component" value="Unassembled WGS sequence"/>
</dbReference>
<feature type="compositionally biased region" description="Polar residues" evidence="1">
    <location>
        <begin position="84"/>
        <end position="97"/>
    </location>
</feature>
<accession>A0A853DCD4</accession>
<evidence type="ECO:0000313" key="3">
    <source>
        <dbReference type="EMBL" id="NYJ75002.1"/>
    </source>
</evidence>
<keyword evidence="2" id="KW-1133">Transmembrane helix</keyword>
<evidence type="ECO:0008006" key="5">
    <source>
        <dbReference type="Google" id="ProtNLM"/>
    </source>
</evidence>